<feature type="domain" description="MOSC" evidence="1">
    <location>
        <begin position="150"/>
        <end position="306"/>
    </location>
</feature>
<name>A0A9N8W4Z1_9GLOM</name>
<dbReference type="SUPFAM" id="SSF141673">
    <property type="entry name" value="MOSC N-terminal domain-like"/>
    <property type="match status" value="1"/>
</dbReference>
<dbReference type="Pfam" id="PF03473">
    <property type="entry name" value="MOSC"/>
    <property type="match status" value="1"/>
</dbReference>
<dbReference type="AlphaFoldDB" id="A0A9N8W4Z1"/>
<dbReference type="PANTHER" id="PTHR14237:SF19">
    <property type="entry name" value="MITOCHONDRIAL AMIDOXIME REDUCING COMPONENT 1"/>
    <property type="match status" value="1"/>
</dbReference>
<dbReference type="EMBL" id="CAJVPI010000089">
    <property type="protein sequence ID" value="CAG8477390.1"/>
    <property type="molecule type" value="Genomic_DNA"/>
</dbReference>
<accession>A0A9N8W4Z1</accession>
<proteinExistence type="predicted"/>
<protein>
    <submittedName>
        <fullName evidence="2">5386_t:CDS:1</fullName>
    </submittedName>
</protein>
<evidence type="ECO:0000259" key="1">
    <source>
        <dbReference type="PROSITE" id="PS51340"/>
    </source>
</evidence>
<dbReference type="Pfam" id="PF03476">
    <property type="entry name" value="MOSC_N"/>
    <property type="match status" value="1"/>
</dbReference>
<reference evidence="2" key="1">
    <citation type="submission" date="2021-06" db="EMBL/GenBank/DDBJ databases">
        <authorList>
            <person name="Kallberg Y."/>
            <person name="Tangrot J."/>
            <person name="Rosling A."/>
        </authorList>
    </citation>
    <scope>NUCLEOTIDE SEQUENCE</scope>
    <source>
        <strain evidence="2">BR232B</strain>
    </source>
</reference>
<dbReference type="InterPro" id="IPR011037">
    <property type="entry name" value="Pyrv_Knase-like_insert_dom_sf"/>
</dbReference>
<comment type="caution">
    <text evidence="2">The sequence shown here is derived from an EMBL/GenBank/DDBJ whole genome shotgun (WGS) entry which is preliminary data.</text>
</comment>
<evidence type="ECO:0000313" key="2">
    <source>
        <dbReference type="EMBL" id="CAG8477390.1"/>
    </source>
</evidence>
<dbReference type="InterPro" id="IPR005302">
    <property type="entry name" value="MoCF_Sase_C"/>
</dbReference>
<dbReference type="OrthoDB" id="17255at2759"/>
<dbReference type="InterPro" id="IPR005303">
    <property type="entry name" value="MOCOS_middle"/>
</dbReference>
<keyword evidence="3" id="KW-1185">Reference proteome</keyword>
<dbReference type="PANTHER" id="PTHR14237">
    <property type="entry name" value="MOLYBDOPTERIN COFACTOR SULFURASE MOSC"/>
    <property type="match status" value="1"/>
</dbReference>
<dbReference type="GO" id="GO:0003824">
    <property type="term" value="F:catalytic activity"/>
    <property type="evidence" value="ECO:0007669"/>
    <property type="project" value="InterPro"/>
</dbReference>
<dbReference type="SUPFAM" id="SSF50800">
    <property type="entry name" value="PK beta-barrel domain-like"/>
    <property type="match status" value="1"/>
</dbReference>
<dbReference type="Proteomes" id="UP000789739">
    <property type="component" value="Unassembled WGS sequence"/>
</dbReference>
<gene>
    <name evidence="2" type="ORF">PBRASI_LOCUS1390</name>
</gene>
<dbReference type="PROSITE" id="PS51340">
    <property type="entry name" value="MOSC"/>
    <property type="match status" value="1"/>
</dbReference>
<dbReference type="GO" id="GO:0030151">
    <property type="term" value="F:molybdenum ion binding"/>
    <property type="evidence" value="ECO:0007669"/>
    <property type="project" value="InterPro"/>
</dbReference>
<sequence length="319" mass="36052">MDYLRTAFSSLQSPKRTITVTALYIYPVKGCRGIAVTSRRTNKNGFEYDRYWMVVDDENNFLSQRNAPKMAIITPRFEVNDNGDDISELVLSAKGVENELRLPLDVKNSLESNDKLEVNIWDDVVPAYDCGKTASTWISSCLGISAKLVVKPDEYVRSVTRNLPSPNELVYQPQVVFADAFPFLLISEESLADLNSRLDSPVTMRNFRPNIVVKGCNAPYEEDTWKKIVIGEDKENIFYITCRSIRCTVPNVNPDTGERNGIQPLKTLMSYRRVDKGAIYKACFGMNALHSKPGTLISVGDRVEIISTGEHMREPYKKD</sequence>
<organism evidence="2 3">
    <name type="scientific">Paraglomus brasilianum</name>
    <dbReference type="NCBI Taxonomy" id="144538"/>
    <lineage>
        <taxon>Eukaryota</taxon>
        <taxon>Fungi</taxon>
        <taxon>Fungi incertae sedis</taxon>
        <taxon>Mucoromycota</taxon>
        <taxon>Glomeromycotina</taxon>
        <taxon>Glomeromycetes</taxon>
        <taxon>Paraglomerales</taxon>
        <taxon>Paraglomeraceae</taxon>
        <taxon>Paraglomus</taxon>
    </lineage>
</organism>
<dbReference type="GO" id="GO:0030170">
    <property type="term" value="F:pyridoxal phosphate binding"/>
    <property type="evidence" value="ECO:0007669"/>
    <property type="project" value="InterPro"/>
</dbReference>
<evidence type="ECO:0000313" key="3">
    <source>
        <dbReference type="Proteomes" id="UP000789739"/>
    </source>
</evidence>